<dbReference type="SUPFAM" id="SSF81524">
    <property type="entry name" value="14 kDa protein of cytochrome bc1 complex (Ubiquinol-cytochrome c reductase)"/>
    <property type="match status" value="1"/>
</dbReference>
<comment type="subcellular location">
    <subcellularLocation>
        <location evidence="1">Mitochondrion inner membrane</location>
        <topology evidence="1">Peripheral membrane protein</topology>
        <orientation evidence="1">Matrix side</orientation>
    </subcellularLocation>
</comment>
<keyword evidence="8" id="KW-0472">Membrane</keyword>
<dbReference type="Gene3D" id="1.10.1090.10">
    <property type="entry name" value="Cytochrome b-c1 complex subunit 7"/>
    <property type="match status" value="1"/>
</dbReference>
<organism evidence="9">
    <name type="scientific">Coccolithus braarudii</name>
    <dbReference type="NCBI Taxonomy" id="221442"/>
    <lineage>
        <taxon>Eukaryota</taxon>
        <taxon>Haptista</taxon>
        <taxon>Haptophyta</taxon>
        <taxon>Prymnesiophyceae</taxon>
        <taxon>Coccolithales</taxon>
        <taxon>Coccolithaceae</taxon>
        <taxon>Coccolithus</taxon>
    </lineage>
</organism>
<name>A0A7S0PWC0_9EUKA</name>
<dbReference type="InterPro" id="IPR003197">
    <property type="entry name" value="QCR7"/>
</dbReference>
<dbReference type="PANTHER" id="PTHR12022">
    <property type="entry name" value="UBIQUINOL-CYTOCHROME C REDUCTASE COMPLEX 14 KD PROTEIN"/>
    <property type="match status" value="1"/>
</dbReference>
<evidence type="ECO:0000256" key="3">
    <source>
        <dbReference type="ARBA" id="ARBA00022448"/>
    </source>
</evidence>
<proteinExistence type="inferred from homology"/>
<dbReference type="InterPro" id="IPR036544">
    <property type="entry name" value="QCR7_sf"/>
</dbReference>
<keyword evidence="6" id="KW-0249">Electron transport</keyword>
<dbReference type="AlphaFoldDB" id="A0A7S0PWC0"/>
<evidence type="ECO:0000256" key="5">
    <source>
        <dbReference type="ARBA" id="ARBA00022792"/>
    </source>
</evidence>
<evidence type="ECO:0008006" key="10">
    <source>
        <dbReference type="Google" id="ProtNLM"/>
    </source>
</evidence>
<dbReference type="GO" id="GO:0045275">
    <property type="term" value="C:respiratory chain complex III"/>
    <property type="evidence" value="ECO:0007669"/>
    <property type="project" value="InterPro"/>
</dbReference>
<dbReference type="EMBL" id="HBEY01006509">
    <property type="protein sequence ID" value="CAD8599861.1"/>
    <property type="molecule type" value="Transcribed_RNA"/>
</dbReference>
<dbReference type="GO" id="GO:0005743">
    <property type="term" value="C:mitochondrial inner membrane"/>
    <property type="evidence" value="ECO:0007669"/>
    <property type="project" value="UniProtKB-SubCell"/>
</dbReference>
<evidence type="ECO:0000313" key="9">
    <source>
        <dbReference type="EMBL" id="CAD8599861.1"/>
    </source>
</evidence>
<evidence type="ECO:0000256" key="6">
    <source>
        <dbReference type="ARBA" id="ARBA00022982"/>
    </source>
</evidence>
<gene>
    <name evidence="9" type="ORF">CPEL01642_LOCUS3191</name>
</gene>
<comment type="similarity">
    <text evidence="2">Belongs to the UQCRB/QCR7 family.</text>
</comment>
<dbReference type="Pfam" id="PF02271">
    <property type="entry name" value="UCR_14kD"/>
    <property type="match status" value="1"/>
</dbReference>
<evidence type="ECO:0000256" key="1">
    <source>
        <dbReference type="ARBA" id="ARBA00004443"/>
    </source>
</evidence>
<dbReference type="GO" id="GO:0006122">
    <property type="term" value="P:mitochondrial electron transport, ubiquinol to cytochrome c"/>
    <property type="evidence" value="ECO:0007669"/>
    <property type="project" value="InterPro"/>
</dbReference>
<evidence type="ECO:0000256" key="2">
    <source>
        <dbReference type="ARBA" id="ARBA00008554"/>
    </source>
</evidence>
<reference evidence="9" key="1">
    <citation type="submission" date="2021-01" db="EMBL/GenBank/DDBJ databases">
        <authorList>
            <person name="Corre E."/>
            <person name="Pelletier E."/>
            <person name="Niang G."/>
            <person name="Scheremetjew M."/>
            <person name="Finn R."/>
            <person name="Kale V."/>
            <person name="Holt S."/>
            <person name="Cochrane G."/>
            <person name="Meng A."/>
            <person name="Brown T."/>
            <person name="Cohen L."/>
        </authorList>
    </citation>
    <scope>NUCLEOTIDE SEQUENCE</scope>
    <source>
        <strain evidence="9">PLY182g</strain>
    </source>
</reference>
<sequence length="109" mass="12899">MGQAAMAPVKAVYRVNRRFEAKMLSKYGLKRDDVLREHPDVVEALRLLPPAVQVARHRRIMRAIDLDLKREYLPEKLRPTEKEIYEPYLQPYITKVQEAKAEKARYAHR</sequence>
<accession>A0A7S0PWC0</accession>
<protein>
    <recommendedName>
        <fullName evidence="10">Cytochrome b-c1 complex subunit 7</fullName>
    </recommendedName>
</protein>
<evidence type="ECO:0000256" key="4">
    <source>
        <dbReference type="ARBA" id="ARBA00022660"/>
    </source>
</evidence>
<keyword evidence="5" id="KW-0999">Mitochondrion inner membrane</keyword>
<keyword evidence="4" id="KW-0679">Respiratory chain</keyword>
<evidence type="ECO:0000256" key="8">
    <source>
        <dbReference type="ARBA" id="ARBA00023136"/>
    </source>
</evidence>
<keyword evidence="7" id="KW-0496">Mitochondrion</keyword>
<dbReference type="PANTHER" id="PTHR12022:SF0">
    <property type="entry name" value="CYTOCHROME B-C1 COMPLEX SUBUNIT 7"/>
    <property type="match status" value="1"/>
</dbReference>
<keyword evidence="3" id="KW-0813">Transport</keyword>
<evidence type="ECO:0000256" key="7">
    <source>
        <dbReference type="ARBA" id="ARBA00023128"/>
    </source>
</evidence>